<dbReference type="Gene3D" id="3.40.50.2300">
    <property type="match status" value="1"/>
</dbReference>
<accession>A0A6B8LYU1</accession>
<dbReference type="InterPro" id="IPR001789">
    <property type="entry name" value="Sig_transdc_resp-reg_receiver"/>
</dbReference>
<dbReference type="PROSITE" id="PS50110">
    <property type="entry name" value="RESPONSE_REGULATORY"/>
    <property type="match status" value="1"/>
</dbReference>
<evidence type="ECO:0000259" key="2">
    <source>
        <dbReference type="PROSITE" id="PS50110"/>
    </source>
</evidence>
<dbReference type="RefSeq" id="WP_016920419.1">
    <property type="nucleotide sequence ID" value="NZ_CP044331.1"/>
</dbReference>
<dbReference type="EMBL" id="CP044331">
    <property type="protein sequence ID" value="QGM97577.1"/>
    <property type="molecule type" value="Genomic_DNA"/>
</dbReference>
<name>A0A6B8LYU1_9HYPH</name>
<protein>
    <submittedName>
        <fullName evidence="3">Response regulator</fullName>
    </submittedName>
</protein>
<sequence length="112" mass="12149">MTRILIVEDEAMIALYLSQELSEAGYRVIGPAASNEEALQLIDGVGCDGALLDVDLGCETSEVVAIRLRERGVLFAALTGYAASCQPVAFENAPILKKPVCIKELLRVLRNW</sequence>
<dbReference type="Proteomes" id="UP000422569">
    <property type="component" value="Chromosome"/>
</dbReference>
<evidence type="ECO:0000256" key="1">
    <source>
        <dbReference type="PROSITE-ProRule" id="PRU00169"/>
    </source>
</evidence>
<feature type="modified residue" description="4-aspartylphosphate" evidence="1">
    <location>
        <position position="53"/>
    </location>
</feature>
<keyword evidence="4" id="KW-1185">Reference proteome</keyword>
<dbReference type="SUPFAM" id="SSF52172">
    <property type="entry name" value="CheY-like"/>
    <property type="match status" value="1"/>
</dbReference>
<dbReference type="InterPro" id="IPR011006">
    <property type="entry name" value="CheY-like_superfamily"/>
</dbReference>
<proteinExistence type="predicted"/>
<dbReference type="SMART" id="SM00448">
    <property type="entry name" value="REC"/>
    <property type="match status" value="1"/>
</dbReference>
<organism evidence="3 4">
    <name type="scientific">Methylocystis parvus</name>
    <dbReference type="NCBI Taxonomy" id="134"/>
    <lineage>
        <taxon>Bacteria</taxon>
        <taxon>Pseudomonadati</taxon>
        <taxon>Pseudomonadota</taxon>
        <taxon>Alphaproteobacteria</taxon>
        <taxon>Hyphomicrobiales</taxon>
        <taxon>Methylocystaceae</taxon>
        <taxon>Methylocystis</taxon>
    </lineage>
</organism>
<dbReference type="KEGG" id="mpar:F7D14_08970"/>
<evidence type="ECO:0000313" key="3">
    <source>
        <dbReference type="EMBL" id="QGM97577.1"/>
    </source>
</evidence>
<evidence type="ECO:0000313" key="4">
    <source>
        <dbReference type="Proteomes" id="UP000422569"/>
    </source>
</evidence>
<reference evidence="3 4" key="1">
    <citation type="submission" date="2019-09" db="EMBL/GenBank/DDBJ databases">
        <title>Isolation and complete genome sequencing of Methylocystis species.</title>
        <authorList>
            <person name="Rumah B.L."/>
            <person name="Stead C.E."/>
            <person name="Stevens B.C."/>
            <person name="Minton N.P."/>
            <person name="Grosse-Honebrink A."/>
            <person name="Zhang Y."/>
        </authorList>
    </citation>
    <scope>NUCLEOTIDE SEQUENCE [LARGE SCALE GENOMIC DNA]</scope>
    <source>
        <strain evidence="3 4">BRCS2</strain>
    </source>
</reference>
<dbReference type="GO" id="GO:0000160">
    <property type="term" value="P:phosphorelay signal transduction system"/>
    <property type="evidence" value="ECO:0007669"/>
    <property type="project" value="InterPro"/>
</dbReference>
<feature type="domain" description="Response regulatory" evidence="2">
    <location>
        <begin position="3"/>
        <end position="112"/>
    </location>
</feature>
<gene>
    <name evidence="3" type="ORF">F7D14_08970</name>
</gene>
<dbReference type="AlphaFoldDB" id="A0A6B8LYU1"/>
<keyword evidence="1" id="KW-0597">Phosphoprotein</keyword>